<reference evidence="1" key="1">
    <citation type="journal article" date="2014" name="Front. Microbiol.">
        <title>High frequency of phylogenetically diverse reductive dehalogenase-homologous genes in deep subseafloor sedimentary metagenomes.</title>
        <authorList>
            <person name="Kawai M."/>
            <person name="Futagami T."/>
            <person name="Toyoda A."/>
            <person name="Takaki Y."/>
            <person name="Nishi S."/>
            <person name="Hori S."/>
            <person name="Arai W."/>
            <person name="Tsubouchi T."/>
            <person name="Morono Y."/>
            <person name="Uchiyama I."/>
            <person name="Ito T."/>
            <person name="Fujiyama A."/>
            <person name="Inagaki F."/>
            <person name="Takami H."/>
        </authorList>
    </citation>
    <scope>NUCLEOTIDE SEQUENCE</scope>
    <source>
        <strain evidence="1">Expedition CK06-06</strain>
    </source>
</reference>
<dbReference type="AlphaFoldDB" id="X1EV66"/>
<feature type="non-terminal residue" evidence="1">
    <location>
        <position position="1"/>
    </location>
</feature>
<comment type="caution">
    <text evidence="1">The sequence shown here is derived from an EMBL/GenBank/DDBJ whole genome shotgun (WGS) entry which is preliminary data.</text>
</comment>
<feature type="non-terminal residue" evidence="1">
    <location>
        <position position="83"/>
    </location>
</feature>
<protein>
    <submittedName>
        <fullName evidence="1">Uncharacterized protein</fullName>
    </submittedName>
</protein>
<sequence length="83" mass="9298">KRGGFGEFRLYDHIADGPTALLVEGRDMDPADFETMFNKIRELSPTLSLISHSMIPGDVPFDFQPSPVNNIIMAEIFDSPKQD</sequence>
<proteinExistence type="predicted"/>
<name>X1EV66_9ZZZZ</name>
<evidence type="ECO:0000313" key="1">
    <source>
        <dbReference type="EMBL" id="GAH21059.1"/>
    </source>
</evidence>
<dbReference type="EMBL" id="BART01040837">
    <property type="protein sequence ID" value="GAH21059.1"/>
    <property type="molecule type" value="Genomic_DNA"/>
</dbReference>
<accession>X1EV66</accession>
<organism evidence="1">
    <name type="scientific">marine sediment metagenome</name>
    <dbReference type="NCBI Taxonomy" id="412755"/>
    <lineage>
        <taxon>unclassified sequences</taxon>
        <taxon>metagenomes</taxon>
        <taxon>ecological metagenomes</taxon>
    </lineage>
</organism>
<gene>
    <name evidence="1" type="ORF">S01H4_66180</name>
</gene>